<comment type="function">
    <text evidence="4">Binds specifically to cytosolic chaperonin (c-CPN) and transfers target proteins to it. Binds to nascent polypeptide chain and promotes folding in an environment in which there are many competing pathways for nonnative proteins. Required for positioning of the mitotic spindle.</text>
</comment>
<dbReference type="EMBL" id="AZBU02000004">
    <property type="protein sequence ID" value="TKR80236.1"/>
    <property type="molecule type" value="Genomic_DNA"/>
</dbReference>
<comment type="subunit">
    <text evidence="2">Heterohexamer of two PFD-alpha type and four PFD-beta type subunits.</text>
</comment>
<evidence type="ECO:0000313" key="7">
    <source>
        <dbReference type="EMBL" id="TKR80236.1"/>
    </source>
</evidence>
<comment type="caution">
    <text evidence="7">The sequence shown here is derived from an EMBL/GenBank/DDBJ whole genome shotgun (WGS) entry which is preliminary data.</text>
</comment>
<dbReference type="Pfam" id="PF01920">
    <property type="entry name" value="Prefoldin_2"/>
    <property type="match status" value="1"/>
</dbReference>
<keyword evidence="8" id="KW-1185">Reference proteome</keyword>
<evidence type="ECO:0000256" key="5">
    <source>
        <dbReference type="ARBA" id="ARBA00072592"/>
    </source>
</evidence>
<keyword evidence="6" id="KW-0175">Coiled coil</keyword>
<reference evidence="7 8" key="2">
    <citation type="journal article" date="2019" name="G3 (Bethesda)">
        <title>Hybrid Assembly of the Genome of the Entomopathogenic Nematode Steinernema carpocapsae Identifies the X-Chromosome.</title>
        <authorList>
            <person name="Serra L."/>
            <person name="Macchietto M."/>
            <person name="Macias-Munoz A."/>
            <person name="McGill C.J."/>
            <person name="Rodriguez I.M."/>
            <person name="Rodriguez B."/>
            <person name="Murad R."/>
            <person name="Mortazavi A."/>
        </authorList>
    </citation>
    <scope>NUCLEOTIDE SEQUENCE [LARGE SCALE GENOMIC DNA]</scope>
    <source>
        <strain evidence="7 8">ALL</strain>
    </source>
</reference>
<dbReference type="GO" id="GO:0006457">
    <property type="term" value="P:protein folding"/>
    <property type="evidence" value="ECO:0007669"/>
    <property type="project" value="InterPro"/>
</dbReference>
<organism evidence="7 8">
    <name type="scientific">Steinernema carpocapsae</name>
    <name type="common">Entomopathogenic nematode</name>
    <dbReference type="NCBI Taxonomy" id="34508"/>
    <lineage>
        <taxon>Eukaryota</taxon>
        <taxon>Metazoa</taxon>
        <taxon>Ecdysozoa</taxon>
        <taxon>Nematoda</taxon>
        <taxon>Chromadorea</taxon>
        <taxon>Rhabditida</taxon>
        <taxon>Tylenchina</taxon>
        <taxon>Panagrolaimomorpha</taxon>
        <taxon>Strongyloidoidea</taxon>
        <taxon>Steinernematidae</taxon>
        <taxon>Steinernema</taxon>
    </lineage>
</organism>
<dbReference type="Proteomes" id="UP000298663">
    <property type="component" value="Unassembled WGS sequence"/>
</dbReference>
<dbReference type="FunFam" id="1.10.287.370:FF:000003">
    <property type="entry name" value="Prefoldin subunit 6"/>
    <property type="match status" value="1"/>
</dbReference>
<proteinExistence type="inferred from homology"/>
<dbReference type="GO" id="GO:0016272">
    <property type="term" value="C:prefoldin complex"/>
    <property type="evidence" value="ECO:0007669"/>
    <property type="project" value="InterPro"/>
</dbReference>
<dbReference type="AlphaFoldDB" id="A0A4U5NBP6"/>
<evidence type="ECO:0000256" key="4">
    <source>
        <dbReference type="ARBA" id="ARBA00058726"/>
    </source>
</evidence>
<dbReference type="GO" id="GO:0005737">
    <property type="term" value="C:cytoplasm"/>
    <property type="evidence" value="ECO:0007669"/>
    <property type="project" value="TreeGrafter"/>
</dbReference>
<evidence type="ECO:0000256" key="1">
    <source>
        <dbReference type="ARBA" id="ARBA00008045"/>
    </source>
</evidence>
<dbReference type="SUPFAM" id="SSF46579">
    <property type="entry name" value="Prefoldin"/>
    <property type="match status" value="1"/>
</dbReference>
<comment type="similarity">
    <text evidence="1">Belongs to the prefoldin subunit beta family.</text>
</comment>
<dbReference type="STRING" id="34508.A0A4U5NBP6"/>
<dbReference type="Gene3D" id="1.10.287.370">
    <property type="match status" value="1"/>
</dbReference>
<dbReference type="InterPro" id="IPR009053">
    <property type="entry name" value="Prefoldin"/>
</dbReference>
<dbReference type="PANTHER" id="PTHR21431">
    <property type="entry name" value="PREFOLDIN SUBUNIT 6"/>
    <property type="match status" value="1"/>
</dbReference>
<dbReference type="GO" id="GO:0051082">
    <property type="term" value="F:unfolded protein binding"/>
    <property type="evidence" value="ECO:0007669"/>
    <property type="project" value="InterPro"/>
</dbReference>
<evidence type="ECO:0000313" key="8">
    <source>
        <dbReference type="Proteomes" id="UP000298663"/>
    </source>
</evidence>
<dbReference type="GO" id="GO:0051131">
    <property type="term" value="P:chaperone-mediated protein complex assembly"/>
    <property type="evidence" value="ECO:0007669"/>
    <property type="project" value="TreeGrafter"/>
</dbReference>
<name>A0A4U5NBP6_STECR</name>
<dbReference type="PANTHER" id="PTHR21431:SF0">
    <property type="entry name" value="PREFOLDIN SUBUNIT 6"/>
    <property type="match status" value="1"/>
</dbReference>
<protein>
    <recommendedName>
        <fullName evidence="5">Probable prefoldin subunit 6</fullName>
    </recommendedName>
</protein>
<evidence type="ECO:0000256" key="2">
    <source>
        <dbReference type="ARBA" id="ARBA00011695"/>
    </source>
</evidence>
<sequence>MNKLETLKSKFEVEVEKLKKLEKEKEKIIAIRHQLEGQKTENQLVEEEFKHLKEDAVVYKLIGPVLVKQDFTEAQSNVEKRLEYITREIERAEKQITANDEKIAAQTEALTKSQAVLKRELAVAHAKA</sequence>
<dbReference type="OrthoDB" id="248120at2759"/>
<dbReference type="GO" id="GO:0051087">
    <property type="term" value="F:protein-folding chaperone binding"/>
    <property type="evidence" value="ECO:0007669"/>
    <property type="project" value="TreeGrafter"/>
</dbReference>
<gene>
    <name evidence="7" type="ORF">L596_014340</name>
</gene>
<dbReference type="CDD" id="cd23161">
    <property type="entry name" value="Prefoldin_6"/>
    <property type="match status" value="1"/>
</dbReference>
<feature type="coiled-coil region" evidence="6">
    <location>
        <begin position="1"/>
        <end position="109"/>
    </location>
</feature>
<reference evidence="7 8" key="1">
    <citation type="journal article" date="2015" name="Genome Biol.">
        <title>Comparative genomics of Steinernema reveals deeply conserved gene regulatory networks.</title>
        <authorList>
            <person name="Dillman A.R."/>
            <person name="Macchietto M."/>
            <person name="Porter C.F."/>
            <person name="Rogers A."/>
            <person name="Williams B."/>
            <person name="Antoshechkin I."/>
            <person name="Lee M.M."/>
            <person name="Goodwin Z."/>
            <person name="Lu X."/>
            <person name="Lewis E.E."/>
            <person name="Goodrich-Blair H."/>
            <person name="Stock S.P."/>
            <person name="Adams B.J."/>
            <person name="Sternberg P.W."/>
            <person name="Mortazavi A."/>
        </authorList>
    </citation>
    <scope>NUCLEOTIDE SEQUENCE [LARGE SCALE GENOMIC DNA]</scope>
    <source>
        <strain evidence="7 8">ALL</strain>
    </source>
</reference>
<dbReference type="InterPro" id="IPR002777">
    <property type="entry name" value="PFD_beta-like"/>
</dbReference>
<evidence type="ECO:0000256" key="6">
    <source>
        <dbReference type="SAM" id="Coils"/>
    </source>
</evidence>
<keyword evidence="3" id="KW-0143">Chaperone</keyword>
<accession>A0A4U5NBP6</accession>
<evidence type="ECO:0000256" key="3">
    <source>
        <dbReference type="ARBA" id="ARBA00023186"/>
    </source>
</evidence>